<dbReference type="GO" id="GO:0019563">
    <property type="term" value="P:glycerol catabolic process"/>
    <property type="evidence" value="ECO:0007669"/>
    <property type="project" value="TreeGrafter"/>
</dbReference>
<dbReference type="PROSITE" id="PS51440">
    <property type="entry name" value="TIM_2"/>
    <property type="match status" value="1"/>
</dbReference>
<comment type="catalytic activity">
    <reaction evidence="7 8">
        <text>D-glyceraldehyde 3-phosphate = dihydroxyacetone phosphate</text>
        <dbReference type="Rhea" id="RHEA:18585"/>
        <dbReference type="ChEBI" id="CHEBI:57642"/>
        <dbReference type="ChEBI" id="CHEBI:59776"/>
        <dbReference type="EC" id="5.3.1.1"/>
    </reaction>
</comment>
<evidence type="ECO:0000256" key="1">
    <source>
        <dbReference type="ARBA" id="ARBA00004680"/>
    </source>
</evidence>
<dbReference type="GO" id="GO:0006096">
    <property type="term" value="P:glycolytic process"/>
    <property type="evidence" value="ECO:0007669"/>
    <property type="project" value="UniProtKB-UniRule"/>
</dbReference>
<feature type="binding site" evidence="7">
    <location>
        <position position="211"/>
    </location>
    <ligand>
        <name>substrate</name>
    </ligand>
</feature>
<gene>
    <name evidence="9" type="primary">pgk/tpi_2</name>
    <name evidence="7" type="synonym">tpiA</name>
    <name evidence="9" type="ORF">BWX89_00346</name>
</gene>
<comment type="caution">
    <text evidence="9">The sequence shown here is derived from an EMBL/GenBank/DDBJ whole genome shotgun (WGS) entry which is preliminary data.</text>
</comment>
<evidence type="ECO:0000256" key="8">
    <source>
        <dbReference type="RuleBase" id="RU363013"/>
    </source>
</evidence>
<comment type="function">
    <text evidence="7">Involved in the gluconeogenesis. Catalyzes stereospecifically the conversion of dihydroxyacetone phosphate (DHAP) to D-glyceraldehyde-3-phosphate (G3P).</text>
</comment>
<dbReference type="FunFam" id="3.20.20.70:FF:000016">
    <property type="entry name" value="Triosephosphate isomerase"/>
    <property type="match status" value="1"/>
</dbReference>
<keyword evidence="6 7" id="KW-0413">Isomerase</keyword>
<dbReference type="EMBL" id="MWDQ01000027">
    <property type="protein sequence ID" value="OQB74857.1"/>
    <property type="molecule type" value="Genomic_DNA"/>
</dbReference>
<feature type="active site" description="Proton acceptor" evidence="7">
    <location>
        <position position="166"/>
    </location>
</feature>
<evidence type="ECO:0000256" key="4">
    <source>
        <dbReference type="ARBA" id="ARBA00022490"/>
    </source>
</evidence>
<keyword evidence="5 7" id="KW-0324">Glycolysis</keyword>
<keyword evidence="4 7" id="KW-0963">Cytoplasm</keyword>
<reference evidence="9" key="1">
    <citation type="submission" date="2017-02" db="EMBL/GenBank/DDBJ databases">
        <title>Delving into the versatile metabolic prowess of the omnipresent phylum Bacteroidetes.</title>
        <authorList>
            <person name="Nobu M.K."/>
            <person name="Mei R."/>
            <person name="Narihiro T."/>
            <person name="Kuroda K."/>
            <person name="Liu W.-T."/>
        </authorList>
    </citation>
    <scope>NUCLEOTIDE SEQUENCE</scope>
    <source>
        <strain evidence="9">ADurb.Bin131</strain>
    </source>
</reference>
<keyword evidence="3 7" id="KW-0312">Gluconeogenesis</keyword>
<proteinExistence type="inferred from homology"/>
<feature type="binding site" evidence="7">
    <location>
        <position position="172"/>
    </location>
    <ligand>
        <name>substrate</name>
    </ligand>
</feature>
<protein>
    <recommendedName>
        <fullName evidence="7 8">Triosephosphate isomerase</fullName>
        <shortName evidence="7">TIM</shortName>
        <shortName evidence="7">TPI</shortName>
        <ecNumber evidence="7 8">5.3.1.1</ecNumber>
    </recommendedName>
    <alternativeName>
        <fullName evidence="7">Triose-phosphate isomerase</fullName>
    </alternativeName>
</protein>
<name>A0A1V6CD94_UNCT6</name>
<dbReference type="PANTHER" id="PTHR21139:SF42">
    <property type="entry name" value="TRIOSEPHOSPHATE ISOMERASE"/>
    <property type="match status" value="1"/>
</dbReference>
<dbReference type="InterPro" id="IPR013785">
    <property type="entry name" value="Aldolase_TIM"/>
</dbReference>
<dbReference type="PROSITE" id="PS00171">
    <property type="entry name" value="TIM_1"/>
    <property type="match status" value="1"/>
</dbReference>
<comment type="subunit">
    <text evidence="7 8">Homodimer.</text>
</comment>
<comment type="pathway">
    <text evidence="1 7 8">Carbohydrate degradation; glycolysis; D-glyceraldehyde 3-phosphate from glycerone phosphate: step 1/1.</text>
</comment>
<dbReference type="InterPro" id="IPR020861">
    <property type="entry name" value="Triosephosphate_isomerase_AS"/>
</dbReference>
<organism evidence="9">
    <name type="scientific">candidate division TA06 bacterium ADurb.Bin131</name>
    <dbReference type="NCBI Taxonomy" id="1852827"/>
    <lineage>
        <taxon>Bacteria</taxon>
        <taxon>Bacteria division TA06</taxon>
    </lineage>
</organism>
<accession>A0A1V6CD94</accession>
<evidence type="ECO:0000256" key="6">
    <source>
        <dbReference type="ARBA" id="ARBA00023235"/>
    </source>
</evidence>
<evidence type="ECO:0000313" key="9">
    <source>
        <dbReference type="EMBL" id="OQB74857.1"/>
    </source>
</evidence>
<evidence type="ECO:0000256" key="3">
    <source>
        <dbReference type="ARBA" id="ARBA00022432"/>
    </source>
</evidence>
<evidence type="ECO:0000256" key="5">
    <source>
        <dbReference type="ARBA" id="ARBA00023152"/>
    </source>
</evidence>
<evidence type="ECO:0000256" key="7">
    <source>
        <dbReference type="HAMAP-Rule" id="MF_00147"/>
    </source>
</evidence>
<comment type="similarity">
    <text evidence="2 7 8">Belongs to the triosephosphate isomerase family.</text>
</comment>
<dbReference type="UniPathway" id="UPA00109">
    <property type="reaction ID" value="UER00189"/>
</dbReference>
<dbReference type="AlphaFoldDB" id="A0A1V6CD94"/>
<sequence length="250" mass="27625">MRRPLIAGNWKMYKTPSEAEKFAQELKSIDIYKERDILVCVPFPAILSVSRVLSGTSILVGAQNMYPAKEGAYTGEVSPLMIKDSGASFVICGHSERRQIFKETDDFIAEKVKAALDYEITPILCVGETLQENEAGETFSVIERQLRTGLKFLSGNTIEKIVIAYEPVWAIGTGKNATPQQAQDVHRFIRKLIEQNYGQSASCIRILYGGSVKPENIDILMAEADIDGALVGGASLKIESFSRIVGFQRI</sequence>
<feature type="active site" description="Electrophile" evidence="7">
    <location>
        <position position="94"/>
    </location>
</feature>
<dbReference type="PANTHER" id="PTHR21139">
    <property type="entry name" value="TRIOSEPHOSPHATE ISOMERASE"/>
    <property type="match status" value="1"/>
</dbReference>
<dbReference type="EC" id="5.3.1.1" evidence="7 8"/>
<evidence type="ECO:0000256" key="2">
    <source>
        <dbReference type="ARBA" id="ARBA00007422"/>
    </source>
</evidence>
<dbReference type="Gene3D" id="3.20.20.70">
    <property type="entry name" value="Aldolase class I"/>
    <property type="match status" value="1"/>
</dbReference>
<dbReference type="Pfam" id="PF00121">
    <property type="entry name" value="TIM"/>
    <property type="match status" value="1"/>
</dbReference>
<dbReference type="GO" id="GO:0006094">
    <property type="term" value="P:gluconeogenesis"/>
    <property type="evidence" value="ECO:0007669"/>
    <property type="project" value="UniProtKB-UniRule"/>
</dbReference>
<dbReference type="SUPFAM" id="SSF51351">
    <property type="entry name" value="Triosephosphate isomerase (TIM)"/>
    <property type="match status" value="1"/>
</dbReference>
<dbReference type="NCBIfam" id="TIGR00419">
    <property type="entry name" value="tim"/>
    <property type="match status" value="1"/>
</dbReference>
<dbReference type="UniPathway" id="UPA00138"/>
<feature type="binding site" evidence="7">
    <location>
        <begin position="9"/>
        <end position="11"/>
    </location>
    <ligand>
        <name>substrate</name>
    </ligand>
</feature>
<dbReference type="GO" id="GO:0046166">
    <property type="term" value="P:glyceraldehyde-3-phosphate biosynthetic process"/>
    <property type="evidence" value="ECO:0007669"/>
    <property type="project" value="TreeGrafter"/>
</dbReference>
<dbReference type="InterPro" id="IPR000652">
    <property type="entry name" value="Triosephosphate_isomerase"/>
</dbReference>
<dbReference type="HAMAP" id="MF_00147_B">
    <property type="entry name" value="TIM_B"/>
    <property type="match status" value="1"/>
</dbReference>
<dbReference type="CDD" id="cd00311">
    <property type="entry name" value="TIM"/>
    <property type="match status" value="1"/>
</dbReference>
<dbReference type="InterPro" id="IPR035990">
    <property type="entry name" value="TIM_sf"/>
</dbReference>
<dbReference type="Proteomes" id="UP000485562">
    <property type="component" value="Unassembled WGS sequence"/>
</dbReference>
<comment type="subcellular location">
    <subcellularLocation>
        <location evidence="7 8">Cytoplasm</location>
    </subcellularLocation>
</comment>
<dbReference type="GO" id="GO:0005829">
    <property type="term" value="C:cytosol"/>
    <property type="evidence" value="ECO:0007669"/>
    <property type="project" value="TreeGrafter"/>
</dbReference>
<feature type="binding site" evidence="7">
    <location>
        <begin position="232"/>
        <end position="233"/>
    </location>
    <ligand>
        <name>substrate</name>
    </ligand>
</feature>
<dbReference type="InterPro" id="IPR022896">
    <property type="entry name" value="TrioseP_Isoase_bac/euk"/>
</dbReference>
<comment type="pathway">
    <text evidence="7 8">Carbohydrate biosynthesis; gluconeogenesis.</text>
</comment>
<dbReference type="GO" id="GO:0004807">
    <property type="term" value="F:triose-phosphate isomerase activity"/>
    <property type="evidence" value="ECO:0007669"/>
    <property type="project" value="UniProtKB-UniRule"/>
</dbReference>